<proteinExistence type="inferred from homology"/>
<comment type="similarity">
    <text evidence="2">Belongs to the RRP1 family.</text>
</comment>
<feature type="compositionally biased region" description="Polar residues" evidence="4">
    <location>
        <begin position="403"/>
        <end position="412"/>
    </location>
</feature>
<dbReference type="InterPro" id="IPR010301">
    <property type="entry name" value="RRP1"/>
</dbReference>
<reference evidence="5" key="2">
    <citation type="submission" date="2025-08" db="UniProtKB">
        <authorList>
            <consortium name="Ensembl"/>
        </authorList>
    </citation>
    <scope>IDENTIFICATION</scope>
</reference>
<feature type="compositionally biased region" description="Basic and acidic residues" evidence="4">
    <location>
        <begin position="253"/>
        <end position="267"/>
    </location>
</feature>
<reference evidence="5" key="3">
    <citation type="submission" date="2025-09" db="UniProtKB">
        <authorList>
            <consortium name="Ensembl"/>
        </authorList>
    </citation>
    <scope>IDENTIFICATION</scope>
</reference>
<keyword evidence="6" id="KW-1185">Reference proteome</keyword>
<dbReference type="PANTHER" id="PTHR13026">
    <property type="entry name" value="NNP-1 PROTEIN NOVEL NUCLEAR PROTEIN 1 NOP52"/>
    <property type="match status" value="1"/>
</dbReference>
<dbReference type="Bgee" id="ENSMFAG00000003202">
    <property type="expression patterns" value="Expressed in temporal lobe and 13 other cell types or tissues"/>
</dbReference>
<dbReference type="GeneTree" id="ENSGT00390000011821"/>
<feature type="region of interest" description="Disordered" evidence="4">
    <location>
        <begin position="384"/>
        <end position="475"/>
    </location>
</feature>
<comment type="subcellular location">
    <subcellularLocation>
        <location evidence="1">Nucleus</location>
    </subcellularLocation>
</comment>
<sequence>MVSRLQLPPEIQLAQRLAGNEQVTRDRAVRKLRKYIVARTQRAAGGFTHDELLKVWKGLFYCMWMQDKPLLQEELGRTISQLVHAFQTTEAQHLFLQAFWQTMNREWTGIDRLRLDKFYMLMRMVLNESLKVLKIRGWEERQIEELLELLTSEILHPSSQAPHGVKSHFIEIFLEELTKVGAEELTADQNLKFIDPFCRIAARTKDSLVLNNITRGIFETIVEQAPLAIEDLLNELDARDEEAASDSEESSEDGERGDALSQKRSERPPAGSVCRAEPEAGEQTGDDRDSGGPVLQFDYEAVANRLFEMASRQSTPSQNRKRLYKVIRKTWQEASSLRTRSRRRPAGVCLKGGGRRRRRSRSVCSACGAREGKVRRSPRAWAWRGRGAGGGVWGPAPRRGQRLMSSQAQLSGPCSEISPGAVAREELTRGGGHLGSRPVPEQRQPMSRSRRRRRNAGSDVAEPRTGREGGQAALAPRDEADWAALGLRTAAPELPCQAGGKGGTGEVGPSLGASIPGAGPFPRASACGCDDLGSKGQTLKTETAPAAGLAEPAVGGSENKMCAALAGEVSLLVCPTDVWEVAAASL</sequence>
<accession>A0A7N9CU62</accession>
<reference evidence="5 6" key="1">
    <citation type="submission" date="2013-03" db="EMBL/GenBank/DDBJ databases">
        <authorList>
            <person name="Warren W."/>
            <person name="Wilson R.K."/>
        </authorList>
    </citation>
    <scope>NUCLEOTIDE SEQUENCE</scope>
</reference>
<dbReference type="GO" id="GO:0005730">
    <property type="term" value="C:nucleolus"/>
    <property type="evidence" value="ECO:0007669"/>
    <property type="project" value="Ensembl"/>
</dbReference>
<name>A0A7N9CU62_MACFA</name>
<feature type="region of interest" description="Disordered" evidence="4">
    <location>
        <begin position="239"/>
        <end position="294"/>
    </location>
</feature>
<dbReference type="AlphaFoldDB" id="A0A7N9CU62"/>
<dbReference type="PANTHER" id="PTHR13026:SF1">
    <property type="entry name" value="RIBOSOMAL RNA PROCESSING PROTEIN 1 HOMOLOG A"/>
    <property type="match status" value="1"/>
</dbReference>
<evidence type="ECO:0000256" key="4">
    <source>
        <dbReference type="SAM" id="MobiDB-lite"/>
    </source>
</evidence>
<keyword evidence="3" id="KW-0539">Nucleus</keyword>
<dbReference type="Ensembl" id="ENSMFAT00000102250.1">
    <property type="protein sequence ID" value="ENSMFAP00000053022.1"/>
    <property type="gene ID" value="ENSMFAG00000003202.2"/>
</dbReference>
<feature type="region of interest" description="Disordered" evidence="4">
    <location>
        <begin position="335"/>
        <end position="354"/>
    </location>
</feature>
<evidence type="ECO:0000256" key="2">
    <source>
        <dbReference type="ARBA" id="ARBA00006374"/>
    </source>
</evidence>
<evidence type="ECO:0000256" key="1">
    <source>
        <dbReference type="ARBA" id="ARBA00004123"/>
    </source>
</evidence>
<evidence type="ECO:0000313" key="5">
    <source>
        <dbReference type="Ensembl" id="ENSMFAP00000053022.1"/>
    </source>
</evidence>
<dbReference type="Proteomes" id="UP000233100">
    <property type="component" value="Chromosome 3"/>
</dbReference>
<dbReference type="Pfam" id="PF05997">
    <property type="entry name" value="Nop52"/>
    <property type="match status" value="1"/>
</dbReference>
<dbReference type="GO" id="GO:0030688">
    <property type="term" value="C:preribosome, small subunit precursor"/>
    <property type="evidence" value="ECO:0007669"/>
    <property type="project" value="InterPro"/>
</dbReference>
<organism evidence="5 6">
    <name type="scientific">Macaca fascicularis</name>
    <name type="common">Crab-eating macaque</name>
    <name type="synonym">Cynomolgus monkey</name>
    <dbReference type="NCBI Taxonomy" id="9541"/>
    <lineage>
        <taxon>Eukaryota</taxon>
        <taxon>Metazoa</taxon>
        <taxon>Chordata</taxon>
        <taxon>Craniata</taxon>
        <taxon>Vertebrata</taxon>
        <taxon>Euteleostomi</taxon>
        <taxon>Mammalia</taxon>
        <taxon>Eutheria</taxon>
        <taxon>Euarchontoglires</taxon>
        <taxon>Primates</taxon>
        <taxon>Haplorrhini</taxon>
        <taxon>Catarrhini</taxon>
        <taxon>Cercopithecidae</taxon>
        <taxon>Cercopithecinae</taxon>
        <taxon>Macaca</taxon>
    </lineage>
</organism>
<dbReference type="GO" id="GO:0006364">
    <property type="term" value="P:rRNA processing"/>
    <property type="evidence" value="ECO:0007669"/>
    <property type="project" value="InterPro"/>
</dbReference>
<evidence type="ECO:0000313" key="6">
    <source>
        <dbReference type="Proteomes" id="UP000233100"/>
    </source>
</evidence>
<evidence type="ECO:0000256" key="3">
    <source>
        <dbReference type="ARBA" id="ARBA00023242"/>
    </source>
</evidence>
<dbReference type="GO" id="GO:0005694">
    <property type="term" value="C:chromosome"/>
    <property type="evidence" value="ECO:0007669"/>
    <property type="project" value="Ensembl"/>
</dbReference>
<protein>
    <submittedName>
        <fullName evidence="5">Ribosomal RNA processing 1</fullName>
    </submittedName>
</protein>
<feature type="compositionally biased region" description="Acidic residues" evidence="4">
    <location>
        <begin position="239"/>
        <end position="252"/>
    </location>
</feature>
<gene>
    <name evidence="5" type="primary">RRP1</name>
</gene>